<dbReference type="EMBL" id="JBBDHC010000005">
    <property type="protein sequence ID" value="MEJ1248991.1"/>
    <property type="molecule type" value="Genomic_DNA"/>
</dbReference>
<dbReference type="InterPro" id="IPR052039">
    <property type="entry name" value="Caspase-related_regulators"/>
</dbReference>
<dbReference type="Proteomes" id="UP001364472">
    <property type="component" value="Unassembled WGS sequence"/>
</dbReference>
<dbReference type="SMART" id="SM00671">
    <property type="entry name" value="SEL1"/>
    <property type="match status" value="2"/>
</dbReference>
<protein>
    <submittedName>
        <fullName evidence="3">Caspase family protein</fullName>
    </submittedName>
</protein>
<comment type="caution">
    <text evidence="3">The sequence shown here is derived from an EMBL/GenBank/DDBJ whole genome shotgun (WGS) entry which is preliminary data.</text>
</comment>
<dbReference type="InterPro" id="IPR011990">
    <property type="entry name" value="TPR-like_helical_dom_sf"/>
</dbReference>
<sequence length="528" mass="56401">MLLVGIATAGSAPQSWGRLADASSDPLKAMATVDCLLPGQVRRSGRINYIGPALPVKTTAELCEKRGGEYVAYDRASLQSTLRVWQEKADGGDAEAQLFVGQAWERGFDRAPDLAKAAQWYAKAAKNGSREAKLALAAMMETGNGVPADPQGALRLYREAMGLREELVRASDAEARVSQARFEAEAQQAEAEARIARLQSEMAALAAARAQDTRARERKEAELAQAQAAREQAGVRLDALPPSPTRSFSRRAAGTAGAAPSLSVDGTRFGRYYALVIGVQDYDTIAPLKTPLADAEAVAGVLERRYGFRTTLLRNPDYHTLAGELVKVLANREDDDNVLVYFAGHGELDGREGFWLPRDASHDRASGLPNSLLVSAMSQFGGRTLLVIADSCFGAALAAPREISGPLEYFPQDSASFLANKGRYVISAGGETPVVDDGGQGHSVFSAELLRVLERNDRVLTQRGLAEALRPAVESNSTRLGHKQVPQVAPMRDGRGYEGGKFYLVPVGDESSRASLGMRGEGAGTLGG</sequence>
<accession>A0AAW9R2Y5</accession>
<dbReference type="InterPro" id="IPR011600">
    <property type="entry name" value="Pept_C14_caspase"/>
</dbReference>
<dbReference type="GO" id="GO:0004197">
    <property type="term" value="F:cysteine-type endopeptidase activity"/>
    <property type="evidence" value="ECO:0007669"/>
    <property type="project" value="InterPro"/>
</dbReference>
<name>A0AAW9R2Y5_9GAMM</name>
<dbReference type="AlphaFoldDB" id="A0AAW9R2Y5"/>
<feature type="domain" description="Peptidase C14 caspase" evidence="2">
    <location>
        <begin position="273"/>
        <end position="489"/>
    </location>
</feature>
<evidence type="ECO:0000256" key="1">
    <source>
        <dbReference type="SAM" id="MobiDB-lite"/>
    </source>
</evidence>
<reference evidence="3 4" key="1">
    <citation type="journal article" date="2016" name="Antonie Van Leeuwenhoek">
        <title>Denitratimonas tolerans gen. nov., sp. nov., a denitrifying bacterium isolated from a bioreactor for tannery wastewater treatment.</title>
        <authorList>
            <person name="Han S.I."/>
            <person name="Kim J.O."/>
            <person name="Lee Y.R."/>
            <person name="Ekpeghere K.I."/>
            <person name="Koh S.C."/>
            <person name="Whang K.S."/>
        </authorList>
    </citation>
    <scope>NUCLEOTIDE SEQUENCE [LARGE SCALE GENOMIC DNA]</scope>
    <source>
        <strain evidence="3 4">KACC 17565</strain>
    </source>
</reference>
<evidence type="ECO:0000313" key="4">
    <source>
        <dbReference type="Proteomes" id="UP001364472"/>
    </source>
</evidence>
<organism evidence="3 4">
    <name type="scientific">Denitratimonas tolerans</name>
    <dbReference type="NCBI Taxonomy" id="1338420"/>
    <lineage>
        <taxon>Bacteria</taxon>
        <taxon>Pseudomonadati</taxon>
        <taxon>Pseudomonadota</taxon>
        <taxon>Gammaproteobacteria</taxon>
        <taxon>Lysobacterales</taxon>
        <taxon>Lysobacteraceae</taxon>
        <taxon>Denitratimonas</taxon>
    </lineage>
</organism>
<dbReference type="RefSeq" id="WP_337334711.1">
    <property type="nucleotide sequence ID" value="NZ_JBBDHC010000005.1"/>
</dbReference>
<dbReference type="PANTHER" id="PTHR22576">
    <property type="entry name" value="MUCOSA ASSOCIATED LYMPHOID TISSUE LYMPHOMA TRANSLOCATION PROTEIN 1/PARACASPASE"/>
    <property type="match status" value="1"/>
</dbReference>
<proteinExistence type="predicted"/>
<dbReference type="InterPro" id="IPR006597">
    <property type="entry name" value="Sel1-like"/>
</dbReference>
<dbReference type="Gene3D" id="3.40.50.1460">
    <property type="match status" value="1"/>
</dbReference>
<evidence type="ECO:0000313" key="3">
    <source>
        <dbReference type="EMBL" id="MEJ1248991.1"/>
    </source>
</evidence>
<feature type="compositionally biased region" description="Basic and acidic residues" evidence="1">
    <location>
        <begin position="211"/>
        <end position="222"/>
    </location>
</feature>
<dbReference type="InterPro" id="IPR029030">
    <property type="entry name" value="Caspase-like_dom_sf"/>
</dbReference>
<keyword evidence="4" id="KW-1185">Reference proteome</keyword>
<feature type="region of interest" description="Disordered" evidence="1">
    <location>
        <begin position="210"/>
        <end position="261"/>
    </location>
</feature>
<evidence type="ECO:0000259" key="2">
    <source>
        <dbReference type="Pfam" id="PF00656"/>
    </source>
</evidence>
<gene>
    <name evidence="3" type="ORF">WB794_04785</name>
</gene>
<dbReference type="GO" id="GO:0006508">
    <property type="term" value="P:proteolysis"/>
    <property type="evidence" value="ECO:0007669"/>
    <property type="project" value="InterPro"/>
</dbReference>
<dbReference type="PANTHER" id="PTHR22576:SF37">
    <property type="entry name" value="MUCOSA-ASSOCIATED LYMPHOID TISSUE LYMPHOMA TRANSLOCATION PROTEIN 1"/>
    <property type="match status" value="1"/>
</dbReference>
<dbReference type="SUPFAM" id="SSF52129">
    <property type="entry name" value="Caspase-like"/>
    <property type="match status" value="1"/>
</dbReference>
<dbReference type="Pfam" id="PF08238">
    <property type="entry name" value="Sel1"/>
    <property type="match status" value="2"/>
</dbReference>
<dbReference type="SUPFAM" id="SSF81901">
    <property type="entry name" value="HCP-like"/>
    <property type="match status" value="1"/>
</dbReference>
<feature type="compositionally biased region" description="Low complexity" evidence="1">
    <location>
        <begin position="223"/>
        <end position="232"/>
    </location>
</feature>
<dbReference type="Pfam" id="PF00656">
    <property type="entry name" value="Peptidase_C14"/>
    <property type="match status" value="1"/>
</dbReference>
<dbReference type="Gene3D" id="1.25.40.10">
    <property type="entry name" value="Tetratricopeptide repeat domain"/>
    <property type="match status" value="1"/>
</dbReference>